<dbReference type="Gene3D" id="3.20.20.370">
    <property type="entry name" value="Glycoside hydrolase/deacetylase"/>
    <property type="match status" value="1"/>
</dbReference>
<sequence>MKRVVVLCVMLMVFYIWVIEITGEEVEGTKKVAIIIDDLGHGLEGTEEILSLNIPLTVAVMPFGPNTQEEAIMAYENGHEVIVHLSMEGRPGTSRQLGEGAITTQMGNDEIKQRVQEAIDDVPYAVGINNHMGSVATEDERVMQQVLSAVQERGMMYVDSKSNYFSVAPDVAEELGVPIVENHIFLDDVANVRHIRSQCQAIKQRLEENEECVAIGHVGRPGKETATALKQWIEEVDGDVEFVTVSELVPEFRWIHHGL</sequence>
<dbReference type="GO" id="GO:0005975">
    <property type="term" value="P:carbohydrate metabolic process"/>
    <property type="evidence" value="ECO:0007669"/>
    <property type="project" value="InterPro"/>
</dbReference>
<dbReference type="Proteomes" id="UP000321440">
    <property type="component" value="Unassembled WGS sequence"/>
</dbReference>
<evidence type="ECO:0000313" key="2">
    <source>
        <dbReference type="Proteomes" id="UP000321440"/>
    </source>
</evidence>
<proteinExistence type="predicted"/>
<dbReference type="CDD" id="cd10936">
    <property type="entry name" value="CE4_DAC2"/>
    <property type="match status" value="1"/>
</dbReference>
<gene>
    <name evidence="1" type="ORF">AHA02nite_11690</name>
</gene>
<organism evidence="1 2">
    <name type="scientific">Alkalibacillus haloalkaliphilus</name>
    <dbReference type="NCBI Taxonomy" id="94136"/>
    <lineage>
        <taxon>Bacteria</taxon>
        <taxon>Bacillati</taxon>
        <taxon>Bacillota</taxon>
        <taxon>Bacilli</taxon>
        <taxon>Bacillales</taxon>
        <taxon>Bacillaceae</taxon>
        <taxon>Alkalibacillus</taxon>
    </lineage>
</organism>
<accession>A0A511W5S1</accession>
<protein>
    <recommendedName>
        <fullName evidence="3">Divergent polysaccharide deacetylase family protein</fullName>
    </recommendedName>
</protein>
<dbReference type="InterPro" id="IPR011330">
    <property type="entry name" value="Glyco_hydro/deAcase_b/a-brl"/>
</dbReference>
<dbReference type="PANTHER" id="PTHR30105">
    <property type="entry name" value="UNCHARACTERIZED YIBQ-RELATED"/>
    <property type="match status" value="1"/>
</dbReference>
<evidence type="ECO:0008006" key="3">
    <source>
        <dbReference type="Google" id="ProtNLM"/>
    </source>
</evidence>
<dbReference type="PANTHER" id="PTHR30105:SF2">
    <property type="entry name" value="DIVERGENT POLYSACCHARIDE DEACETYLASE SUPERFAMILY"/>
    <property type="match status" value="1"/>
</dbReference>
<dbReference type="InterPro" id="IPR006837">
    <property type="entry name" value="Divergent_DAC"/>
</dbReference>
<name>A0A511W5S1_9BACI</name>
<reference evidence="1 2" key="1">
    <citation type="submission" date="2019-07" db="EMBL/GenBank/DDBJ databases">
        <title>Whole genome shotgun sequence of Alkalibacillus haloalkaliphilus NBRC 103110.</title>
        <authorList>
            <person name="Hosoyama A."/>
            <person name="Uohara A."/>
            <person name="Ohji S."/>
            <person name="Ichikawa N."/>
        </authorList>
    </citation>
    <scope>NUCLEOTIDE SEQUENCE [LARGE SCALE GENOMIC DNA]</scope>
    <source>
        <strain evidence="1 2">NBRC 103110</strain>
    </source>
</reference>
<comment type="caution">
    <text evidence="1">The sequence shown here is derived from an EMBL/GenBank/DDBJ whole genome shotgun (WGS) entry which is preliminary data.</text>
</comment>
<dbReference type="OrthoDB" id="9784811at2"/>
<dbReference type="AlphaFoldDB" id="A0A511W5S1"/>
<keyword evidence="2" id="KW-1185">Reference proteome</keyword>
<dbReference type="EMBL" id="BJYA01000004">
    <property type="protein sequence ID" value="GEN45393.1"/>
    <property type="molecule type" value="Genomic_DNA"/>
</dbReference>
<evidence type="ECO:0000313" key="1">
    <source>
        <dbReference type="EMBL" id="GEN45393.1"/>
    </source>
</evidence>
<dbReference type="RefSeq" id="WP_146815280.1">
    <property type="nucleotide sequence ID" value="NZ_BJYA01000004.1"/>
</dbReference>
<dbReference type="Pfam" id="PF04748">
    <property type="entry name" value="Polysacc_deac_2"/>
    <property type="match status" value="1"/>
</dbReference>
<dbReference type="SUPFAM" id="SSF88713">
    <property type="entry name" value="Glycoside hydrolase/deacetylase"/>
    <property type="match status" value="1"/>
</dbReference>